<dbReference type="PATRIC" id="fig|1666911.3.peg.4645"/>
<sequence>MSAANSIFATSARAIVNQTIRNAAASENQSENTLEEDSLLNAAERELETKDLEAKEPETEDLKTEDLKTKDLKAEDLKIENVEQEVTRAIAQLTSGDFHSKWDFAKQFAKRFEHCADRPVALLIHHLQNSQDTENQWFLVRTLGHFNHPTVVEALANFLMTTPVEALQTEAIKSLTGLGSSAIALLTDLIGSPAVEQRILAARVLAKIRRSAVIAPLISVANDPHEQLRIVATEALGSFHDDRVTPVLTQALRDRPSVAIEAIRALGRRSDLLSSTDIIAQLQHCLTAADKDMAKESAIALGRLAAQGNQPRAAVDALGKFIIQPAPSEVKVTAVRALGWIDSPAATDYLTAAFGYPFPIVTDEVKQEIARSLGQTRSAALKPVAAAPLVSWLQTASQADQQTLSDLTLAGSDLGLNQGLNQGLNRGLNLEINLALKQTVLSAVARLSDSSATQSVIGFMGDPDDRVRMHALSALKQIEPKTGQAKVQHYLLTANLSAAQKERIIDSLTAW</sequence>
<dbReference type="SUPFAM" id="SSF48431">
    <property type="entry name" value="Lipovitellin-phosvitin complex, superhelical domain"/>
    <property type="match status" value="1"/>
</dbReference>
<dbReference type="AlphaFoldDB" id="A0A0P7YXL6"/>
<dbReference type="EMBL" id="LJZR01000015">
    <property type="protein sequence ID" value="KPQ34977.1"/>
    <property type="molecule type" value="Genomic_DNA"/>
</dbReference>
<evidence type="ECO:0000256" key="2">
    <source>
        <dbReference type="ARBA" id="ARBA00022738"/>
    </source>
</evidence>
<evidence type="ECO:0000313" key="4">
    <source>
        <dbReference type="EMBL" id="KPQ34977.1"/>
    </source>
</evidence>
<feature type="region of interest" description="Disordered" evidence="3">
    <location>
        <begin position="25"/>
        <end position="66"/>
    </location>
</feature>
<dbReference type="InterPro" id="IPR004155">
    <property type="entry name" value="PBS_lyase_HEAT"/>
</dbReference>
<dbReference type="Pfam" id="PF13646">
    <property type="entry name" value="HEAT_2"/>
    <property type="match status" value="2"/>
</dbReference>
<organism evidence="4 5">
    <name type="scientific">Phormidesmis priestleyi Ana</name>
    <dbReference type="NCBI Taxonomy" id="1666911"/>
    <lineage>
        <taxon>Bacteria</taxon>
        <taxon>Bacillati</taxon>
        <taxon>Cyanobacteriota</taxon>
        <taxon>Cyanophyceae</taxon>
        <taxon>Leptolyngbyales</taxon>
        <taxon>Leptolyngbyaceae</taxon>
        <taxon>Phormidesmis</taxon>
    </lineage>
</organism>
<evidence type="ECO:0000256" key="1">
    <source>
        <dbReference type="ARBA" id="ARBA00022549"/>
    </source>
</evidence>
<evidence type="ECO:0000313" key="5">
    <source>
        <dbReference type="Proteomes" id="UP000050465"/>
    </source>
</evidence>
<protein>
    <submittedName>
        <fullName evidence="4">HEAT repeat protein</fullName>
    </submittedName>
</protein>
<dbReference type="SMART" id="SM00567">
    <property type="entry name" value="EZ_HEAT"/>
    <property type="match status" value="5"/>
</dbReference>
<dbReference type="InterPro" id="IPR011030">
    <property type="entry name" value="Lipovitellin_superhlx_dom"/>
</dbReference>
<evidence type="ECO:0000256" key="3">
    <source>
        <dbReference type="SAM" id="MobiDB-lite"/>
    </source>
</evidence>
<name>A0A0P7YXL6_9CYAN</name>
<keyword evidence="1" id="KW-0042">Antenna complex</keyword>
<comment type="caution">
    <text evidence="4">The sequence shown here is derived from an EMBL/GenBank/DDBJ whole genome shotgun (WGS) entry which is preliminary data.</text>
</comment>
<dbReference type="STRING" id="1666911.HLUCCA11_12470"/>
<dbReference type="Proteomes" id="UP000050465">
    <property type="component" value="Unassembled WGS sequence"/>
</dbReference>
<dbReference type="GO" id="GO:0016491">
    <property type="term" value="F:oxidoreductase activity"/>
    <property type="evidence" value="ECO:0007669"/>
    <property type="project" value="TreeGrafter"/>
</dbReference>
<keyword evidence="2" id="KW-0605">Phycobilisome</keyword>
<dbReference type="Gene3D" id="1.25.10.10">
    <property type="entry name" value="Leucine-rich Repeat Variant"/>
    <property type="match status" value="2"/>
</dbReference>
<gene>
    <name evidence="4" type="ORF">HLUCCA11_12470</name>
</gene>
<dbReference type="PANTHER" id="PTHR12697">
    <property type="entry name" value="PBS LYASE HEAT-LIKE PROTEIN"/>
    <property type="match status" value="1"/>
</dbReference>
<dbReference type="GO" id="GO:0030089">
    <property type="term" value="C:phycobilisome"/>
    <property type="evidence" value="ECO:0007669"/>
    <property type="project" value="UniProtKB-KW"/>
</dbReference>
<dbReference type="InterPro" id="IPR016024">
    <property type="entry name" value="ARM-type_fold"/>
</dbReference>
<proteinExistence type="predicted"/>
<accession>A0A0P7YXL6</accession>
<dbReference type="InterPro" id="IPR011989">
    <property type="entry name" value="ARM-like"/>
</dbReference>
<feature type="compositionally biased region" description="Basic and acidic residues" evidence="3">
    <location>
        <begin position="43"/>
        <end position="66"/>
    </location>
</feature>
<reference evidence="4 5" key="1">
    <citation type="submission" date="2015-09" db="EMBL/GenBank/DDBJ databases">
        <title>Identification and resolution of microdiversity through metagenomic sequencing of parallel consortia.</title>
        <authorList>
            <person name="Nelson W.C."/>
            <person name="Romine M.F."/>
            <person name="Lindemann S.R."/>
        </authorList>
    </citation>
    <scope>NUCLEOTIDE SEQUENCE [LARGE SCALE GENOMIC DNA]</scope>
    <source>
        <strain evidence="4">Ana</strain>
    </source>
</reference>
<dbReference type="SUPFAM" id="SSF48371">
    <property type="entry name" value="ARM repeat"/>
    <property type="match status" value="1"/>
</dbReference>
<dbReference type="PANTHER" id="PTHR12697:SF5">
    <property type="entry name" value="DEOXYHYPUSINE HYDROXYLASE"/>
    <property type="match status" value="1"/>
</dbReference>